<dbReference type="GeneID" id="100372355"/>
<accession>A0ABM0GJS7</accession>
<gene>
    <name evidence="2" type="primary">LOC100372355</name>
</gene>
<reference evidence="2" key="1">
    <citation type="submission" date="2025-08" db="UniProtKB">
        <authorList>
            <consortium name="RefSeq"/>
        </authorList>
    </citation>
    <scope>IDENTIFICATION</scope>
    <source>
        <tissue evidence="2">Testes</tissue>
    </source>
</reference>
<proteinExistence type="predicted"/>
<name>A0ABM0GJS7_SACKO</name>
<protein>
    <submittedName>
        <fullName evidence="2">Uncharacterized protein LOC100372355</fullName>
    </submittedName>
</protein>
<organism evidence="1 2">
    <name type="scientific">Saccoglossus kowalevskii</name>
    <name type="common">Acorn worm</name>
    <dbReference type="NCBI Taxonomy" id="10224"/>
    <lineage>
        <taxon>Eukaryota</taxon>
        <taxon>Metazoa</taxon>
        <taxon>Hemichordata</taxon>
        <taxon>Enteropneusta</taxon>
        <taxon>Harrimaniidae</taxon>
        <taxon>Saccoglossus</taxon>
    </lineage>
</organism>
<sequence>MGSHKVIFSIASLNVGNDVEVVADLKNMCDELETSKFRLLVIGDTRDQISSVITKKLQLTDRFQMLCRGQQLRDFIHEYRTGSETLALIGVEDRDLDIAASNRLLFLSARWVHCDVKVAKYGIPAHSPRKLTGILKNINQQTEWFYRCDLAGPIPTTVFALCSANHYGGLWHGSDEVGASNEFRKLLKDGDGDLAMKTALKCHLLAAMHHTPEFKEVQDWIVTPSSSRRLNDTLVELKEHLRSLTNSGKREPVLVRGEQVNPSSKCYSEDRQSTEFIQRHFYTVHVNPHCTIKGRLDDRVVCILDDYINYGNTLETMRNLLVSCGVRKILIVALAKYRNVNEIEHKHQNYRMIDNVYTPGGHEIEYKQQNYQIQGDIYRLGGYTATHISNTLLEARFNDTYKRDKNELRKIAKFLK</sequence>
<dbReference type="InterPro" id="IPR000836">
    <property type="entry name" value="PRTase_dom"/>
</dbReference>
<keyword evidence="1" id="KW-1185">Reference proteome</keyword>
<dbReference type="SUPFAM" id="SSF53271">
    <property type="entry name" value="PRTase-like"/>
    <property type="match status" value="1"/>
</dbReference>
<dbReference type="RefSeq" id="XP_002731396.1">
    <property type="nucleotide sequence ID" value="XM_002731350.2"/>
</dbReference>
<evidence type="ECO:0000313" key="2">
    <source>
        <dbReference type="RefSeq" id="XP_002731396.1"/>
    </source>
</evidence>
<dbReference type="CDD" id="cd06223">
    <property type="entry name" value="PRTases_typeI"/>
    <property type="match status" value="1"/>
</dbReference>
<dbReference type="Proteomes" id="UP000694865">
    <property type="component" value="Unplaced"/>
</dbReference>
<evidence type="ECO:0000313" key="1">
    <source>
        <dbReference type="Proteomes" id="UP000694865"/>
    </source>
</evidence>
<dbReference type="InterPro" id="IPR029057">
    <property type="entry name" value="PRTase-like"/>
</dbReference>